<evidence type="ECO:0008006" key="3">
    <source>
        <dbReference type="Google" id="ProtNLM"/>
    </source>
</evidence>
<dbReference type="InterPro" id="IPR007438">
    <property type="entry name" value="DUF488"/>
</dbReference>
<dbReference type="EMBL" id="LHXY01000044">
    <property type="protein sequence ID" value="KXB01267.1"/>
    <property type="molecule type" value="Genomic_DNA"/>
</dbReference>
<accession>A0A133V4C0</accession>
<comment type="caution">
    <text evidence="1">The sequence shown here is derived from an EMBL/GenBank/DDBJ whole genome shotgun (WGS) entry which is preliminary data.</text>
</comment>
<dbReference type="Proteomes" id="UP000070035">
    <property type="component" value="Unassembled WGS sequence"/>
</dbReference>
<dbReference type="PANTHER" id="PTHR39337:SF1">
    <property type="entry name" value="BLR5642 PROTEIN"/>
    <property type="match status" value="1"/>
</dbReference>
<evidence type="ECO:0000313" key="2">
    <source>
        <dbReference type="Proteomes" id="UP000070035"/>
    </source>
</evidence>
<keyword evidence="2" id="KW-1185">Reference proteome</keyword>
<organism evidence="1 2">
    <name type="scientific">candidate division MSBL1 archaeon SCGC-AAA261F17</name>
    <dbReference type="NCBI Taxonomy" id="1698274"/>
    <lineage>
        <taxon>Archaea</taxon>
        <taxon>Methanobacteriati</taxon>
        <taxon>Methanobacteriota</taxon>
        <taxon>candidate division MSBL1</taxon>
    </lineage>
</organism>
<protein>
    <recommendedName>
        <fullName evidence="3">DUF488 domain-containing protein</fullName>
    </recommendedName>
</protein>
<sequence length="138" mass="16215">MKIYTIGYGDKEFKELVKLLKRIDIKQVVDVRSFPKSKWPEYEKESLQKTLPEQGIEYVHLRELGGYRDGGYENYMETKNFQKGLDKLIELAQKQSTVIMCLESYPNGCHRRFISQKLSELGWEVIHLVGKKGKQRTL</sequence>
<evidence type="ECO:0000313" key="1">
    <source>
        <dbReference type="EMBL" id="KXB01267.1"/>
    </source>
</evidence>
<reference evidence="1 2" key="1">
    <citation type="journal article" date="2016" name="Sci. Rep.">
        <title>Metabolic traits of an uncultured archaeal lineage -MSBL1- from brine pools of the Red Sea.</title>
        <authorList>
            <person name="Mwirichia R."/>
            <person name="Alam I."/>
            <person name="Rashid M."/>
            <person name="Vinu M."/>
            <person name="Ba-Alawi W."/>
            <person name="Anthony Kamau A."/>
            <person name="Kamanda Ngugi D."/>
            <person name="Goker M."/>
            <person name="Klenk H.P."/>
            <person name="Bajic V."/>
            <person name="Stingl U."/>
        </authorList>
    </citation>
    <scope>NUCLEOTIDE SEQUENCE [LARGE SCALE GENOMIC DNA]</scope>
    <source>
        <strain evidence="1">SCGC-AAA261F17</strain>
    </source>
</reference>
<dbReference type="InterPro" id="IPR014519">
    <property type="entry name" value="UCP024492"/>
</dbReference>
<dbReference type="Pfam" id="PF04343">
    <property type="entry name" value="DUF488"/>
    <property type="match status" value="1"/>
</dbReference>
<name>A0A133V4C0_9EURY</name>
<proteinExistence type="predicted"/>
<dbReference type="PIRSF" id="PIRSF024492">
    <property type="entry name" value="UCP024492"/>
    <property type="match status" value="1"/>
</dbReference>
<gene>
    <name evidence="1" type="ORF">AKJ44_02725</name>
</gene>
<dbReference type="PANTHER" id="PTHR39337">
    <property type="entry name" value="BLR5642 PROTEIN"/>
    <property type="match status" value="1"/>
</dbReference>
<dbReference type="AlphaFoldDB" id="A0A133V4C0"/>